<feature type="domain" description="DUF6194" evidence="1">
    <location>
        <begin position="1"/>
        <end position="153"/>
    </location>
</feature>
<dbReference type="AlphaFoldDB" id="A0A6G9Z5B3"/>
<gene>
    <name evidence="2" type="ORF">F6W96_20770</name>
</gene>
<dbReference type="EMBL" id="CP046173">
    <property type="protein sequence ID" value="QIS20366.1"/>
    <property type="molecule type" value="Genomic_DNA"/>
</dbReference>
<reference evidence="2 3" key="1">
    <citation type="journal article" date="2019" name="ACS Chem. Biol.">
        <title>Identification and Mobilization of a Cryptic Antibiotic Biosynthesis Gene Locus from a Human-Pathogenic Nocardia Isolate.</title>
        <authorList>
            <person name="Herisse M."/>
            <person name="Ishida K."/>
            <person name="Porter J.L."/>
            <person name="Howden B."/>
            <person name="Hertweck C."/>
            <person name="Stinear T.P."/>
            <person name="Pidot S.J."/>
        </authorList>
    </citation>
    <scope>NUCLEOTIDE SEQUENCE [LARGE SCALE GENOMIC DNA]</scope>
    <source>
        <strain evidence="2 3">AUSMDU00012715</strain>
    </source>
</reference>
<name>A0A6G9Z5B3_9NOCA</name>
<evidence type="ECO:0000313" key="2">
    <source>
        <dbReference type="EMBL" id="QIS20366.1"/>
    </source>
</evidence>
<dbReference type="RefSeq" id="WP_167487711.1">
    <property type="nucleotide sequence ID" value="NZ_CP046173.1"/>
</dbReference>
<evidence type="ECO:0000259" key="1">
    <source>
        <dbReference type="Pfam" id="PF19694"/>
    </source>
</evidence>
<dbReference type="Proteomes" id="UP000500953">
    <property type="component" value="Chromosome"/>
</dbReference>
<dbReference type="Pfam" id="PF19694">
    <property type="entry name" value="DUF6194"/>
    <property type="match status" value="1"/>
</dbReference>
<organism evidence="2 3">
    <name type="scientific">Nocardia terpenica</name>
    <dbReference type="NCBI Taxonomy" id="455432"/>
    <lineage>
        <taxon>Bacteria</taxon>
        <taxon>Bacillati</taxon>
        <taxon>Actinomycetota</taxon>
        <taxon>Actinomycetes</taxon>
        <taxon>Mycobacteriales</taxon>
        <taxon>Nocardiaceae</taxon>
        <taxon>Nocardia</taxon>
    </lineage>
</organism>
<accession>A0A6G9Z5B3</accession>
<sequence>MSIDEIIEYIEAMGGVLTLRPAPGDGSPEVAWGDVFLYYAPDGTVPTTTQPFATIVTKNYPNDTTSRLDRPGVFRLNINVGKDAFTTWTGHSPRETSDHPVDASRLDTVVPHPVYATAGWLAVVAPGPHTEAAITELLRTAHTRARTRYTRHAG</sequence>
<dbReference type="InterPro" id="IPR045676">
    <property type="entry name" value="DUF6194"/>
</dbReference>
<evidence type="ECO:0000313" key="3">
    <source>
        <dbReference type="Proteomes" id="UP000500953"/>
    </source>
</evidence>
<proteinExistence type="predicted"/>
<protein>
    <recommendedName>
        <fullName evidence="1">DUF6194 domain-containing protein</fullName>
    </recommendedName>
</protein>